<evidence type="ECO:0000256" key="1">
    <source>
        <dbReference type="PIRSR" id="PIRSR000846-1"/>
    </source>
</evidence>
<dbReference type="GO" id="GO:0009117">
    <property type="term" value="P:nucleotide metabolic process"/>
    <property type="evidence" value="ECO:0007669"/>
    <property type="project" value="InterPro"/>
</dbReference>
<dbReference type="InterPro" id="IPR009163">
    <property type="entry name" value="Ap4A_phos1/2"/>
</dbReference>
<dbReference type="OrthoDB" id="421767at2"/>
<evidence type="ECO:0000313" key="4">
    <source>
        <dbReference type="EMBL" id="SEQ08667.1"/>
    </source>
</evidence>
<dbReference type="PANTHER" id="PTHR38420:SF1">
    <property type="entry name" value="PUTATIVE (AFU_ORTHOLOGUE AFUA_5G14690)-RELATED"/>
    <property type="match status" value="1"/>
</dbReference>
<dbReference type="Pfam" id="PF09830">
    <property type="entry name" value="ATP_transf"/>
    <property type="match status" value="1"/>
</dbReference>
<dbReference type="InterPro" id="IPR043171">
    <property type="entry name" value="Ap4A_phos1/2-like"/>
</dbReference>
<protein>
    <submittedName>
        <fullName evidence="4">ATP adenylyltransferase</fullName>
    </submittedName>
</protein>
<dbReference type="Proteomes" id="UP000198749">
    <property type="component" value="Unassembled WGS sequence"/>
</dbReference>
<feature type="domain" description="Ap4A phosphorylase 1/2 N-terminal" evidence="3">
    <location>
        <begin position="4"/>
        <end position="153"/>
    </location>
</feature>
<dbReference type="PIRSF" id="PIRSF000846">
    <property type="entry name" value="ATP_adenylyltr"/>
    <property type="match status" value="1"/>
</dbReference>
<gene>
    <name evidence="4" type="ORF">SAMN03080615_00354</name>
</gene>
<name>A0A1H9D5N3_9GAMM</name>
<dbReference type="Gene3D" id="3.30.428.70">
    <property type="match status" value="1"/>
</dbReference>
<dbReference type="GO" id="GO:0005524">
    <property type="term" value="F:ATP binding"/>
    <property type="evidence" value="ECO:0007669"/>
    <property type="project" value="InterPro"/>
</dbReference>
<reference evidence="5" key="1">
    <citation type="submission" date="2016-10" db="EMBL/GenBank/DDBJ databases">
        <authorList>
            <person name="Varghese N."/>
            <person name="Submissions S."/>
        </authorList>
    </citation>
    <scope>NUCLEOTIDE SEQUENCE [LARGE SCALE GENOMIC DNA]</scope>
    <source>
        <strain evidence="5">DSM 18887</strain>
    </source>
</reference>
<dbReference type="AlphaFoldDB" id="A0A1H9D5N3"/>
<keyword evidence="4" id="KW-0808">Transferase</keyword>
<dbReference type="SUPFAM" id="SSF54197">
    <property type="entry name" value="HIT-like"/>
    <property type="match status" value="1"/>
</dbReference>
<feature type="domain" description="ATP adenylyltransferase C-terminal" evidence="2">
    <location>
        <begin position="175"/>
        <end position="277"/>
    </location>
</feature>
<dbReference type="PANTHER" id="PTHR38420">
    <property type="entry name" value="AP-4-A PHOSPHORYLASE II"/>
    <property type="match status" value="1"/>
</dbReference>
<dbReference type="InterPro" id="IPR036265">
    <property type="entry name" value="HIT-like_sf"/>
</dbReference>
<keyword evidence="5" id="KW-1185">Reference proteome</keyword>
<organism evidence="4 5">
    <name type="scientific">Amphritea atlantica</name>
    <dbReference type="NCBI Taxonomy" id="355243"/>
    <lineage>
        <taxon>Bacteria</taxon>
        <taxon>Pseudomonadati</taxon>
        <taxon>Pseudomonadota</taxon>
        <taxon>Gammaproteobacteria</taxon>
        <taxon>Oceanospirillales</taxon>
        <taxon>Oceanospirillaceae</taxon>
        <taxon>Amphritea</taxon>
    </lineage>
</organism>
<evidence type="ECO:0000259" key="3">
    <source>
        <dbReference type="Pfam" id="PF19327"/>
    </source>
</evidence>
<dbReference type="InterPro" id="IPR019200">
    <property type="entry name" value="ATP_adenylylTrfase_C"/>
</dbReference>
<dbReference type="STRING" id="355243.SAMN03080615_00354"/>
<dbReference type="EMBL" id="FOGB01000001">
    <property type="protein sequence ID" value="SEQ08667.1"/>
    <property type="molecule type" value="Genomic_DNA"/>
</dbReference>
<evidence type="ECO:0000313" key="5">
    <source>
        <dbReference type="Proteomes" id="UP000198749"/>
    </source>
</evidence>
<dbReference type="GO" id="GO:0003877">
    <property type="term" value="F:ATP:ADP adenylyltransferase activity"/>
    <property type="evidence" value="ECO:0007669"/>
    <property type="project" value="InterPro"/>
</dbReference>
<dbReference type="Pfam" id="PF19327">
    <property type="entry name" value="Ap4A_phos_N"/>
    <property type="match status" value="1"/>
</dbReference>
<accession>A0A1H9D5N3</accession>
<keyword evidence="4" id="KW-0548">Nucleotidyltransferase</keyword>
<feature type="active site" description="Nucleophile" evidence="1">
    <location>
        <position position="146"/>
    </location>
</feature>
<evidence type="ECO:0000259" key="2">
    <source>
        <dbReference type="Pfam" id="PF09830"/>
    </source>
</evidence>
<proteinExistence type="predicted"/>
<dbReference type="RefSeq" id="WP_091353120.1">
    <property type="nucleotide sequence ID" value="NZ_AP025284.1"/>
</dbReference>
<sequence>MTLSLWQKTLATTQAALNSGALQPISTTIETVYEAPFSYQLRTLSSLQHKENDRRIKQAANRSVNPFKPYDPELYVADIGAKHICLLNKFSVIDNHLLLVTRDFEPQTHLLTLSDFTAALMALREIDGVVFYNGGREAGASQPHKHLQLIPVRPTDLPLSNALNYFSATPEPDAELPFRQAGVRLPANIGDIQDTAQWLHNHYLILLQRLQIRHTTRQAEMAYNLLLCREWLMLVPRSSESFAGVSLNALAFCGALLVKNQTQADALKVAGITQALAFVTQ</sequence>
<dbReference type="InterPro" id="IPR045759">
    <property type="entry name" value="Ap4A_phos1/2_N"/>
</dbReference>